<evidence type="ECO:0000313" key="1">
    <source>
        <dbReference type="EMBL" id="PON83777.1"/>
    </source>
</evidence>
<keyword evidence="2" id="KW-1185">Reference proteome</keyword>
<gene>
    <name evidence="1" type="ORF">TorRG33x02_204440</name>
</gene>
<proteinExistence type="predicted"/>
<dbReference type="AlphaFoldDB" id="A0A2P5EE19"/>
<accession>A0A2P5EE19</accession>
<reference evidence="2" key="1">
    <citation type="submission" date="2016-06" db="EMBL/GenBank/DDBJ databases">
        <title>Parallel loss of symbiosis genes in relatives of nitrogen-fixing non-legume Parasponia.</title>
        <authorList>
            <person name="Van Velzen R."/>
            <person name="Holmer R."/>
            <person name="Bu F."/>
            <person name="Rutten L."/>
            <person name="Van Zeijl A."/>
            <person name="Liu W."/>
            <person name="Santuari L."/>
            <person name="Cao Q."/>
            <person name="Sharma T."/>
            <person name="Shen D."/>
            <person name="Roswanjaya Y."/>
            <person name="Wardhani T."/>
            <person name="Kalhor M.S."/>
            <person name="Jansen J."/>
            <person name="Van den Hoogen J."/>
            <person name="Gungor B."/>
            <person name="Hartog M."/>
            <person name="Hontelez J."/>
            <person name="Verver J."/>
            <person name="Yang W.-C."/>
            <person name="Schijlen E."/>
            <person name="Repin R."/>
            <person name="Schilthuizen M."/>
            <person name="Schranz E."/>
            <person name="Heidstra R."/>
            <person name="Miyata K."/>
            <person name="Fedorova E."/>
            <person name="Kohlen W."/>
            <person name="Bisseling T."/>
            <person name="Smit S."/>
            <person name="Geurts R."/>
        </authorList>
    </citation>
    <scope>NUCLEOTIDE SEQUENCE [LARGE SCALE GENOMIC DNA]</scope>
    <source>
        <strain evidence="2">cv. RG33-2</strain>
    </source>
</reference>
<comment type="caution">
    <text evidence="1">The sequence shown here is derived from an EMBL/GenBank/DDBJ whole genome shotgun (WGS) entry which is preliminary data.</text>
</comment>
<sequence length="123" mass="13884">MQILHRAQKVLHGRAIYELRTTIWAFESNWGRSNVGIRRQGEVENLTRGEMMLQIRGEELGSSNIDFAVGFFGCTRAVQARFFSCIRTVPAGFFECTAISLRSAFANRGRISPEKSRARLSNA</sequence>
<dbReference type="EMBL" id="JXTC01000173">
    <property type="protein sequence ID" value="PON83777.1"/>
    <property type="molecule type" value="Genomic_DNA"/>
</dbReference>
<dbReference type="InParanoid" id="A0A2P5EE19"/>
<organism evidence="1 2">
    <name type="scientific">Trema orientale</name>
    <name type="common">Charcoal tree</name>
    <name type="synonym">Celtis orientalis</name>
    <dbReference type="NCBI Taxonomy" id="63057"/>
    <lineage>
        <taxon>Eukaryota</taxon>
        <taxon>Viridiplantae</taxon>
        <taxon>Streptophyta</taxon>
        <taxon>Embryophyta</taxon>
        <taxon>Tracheophyta</taxon>
        <taxon>Spermatophyta</taxon>
        <taxon>Magnoliopsida</taxon>
        <taxon>eudicotyledons</taxon>
        <taxon>Gunneridae</taxon>
        <taxon>Pentapetalae</taxon>
        <taxon>rosids</taxon>
        <taxon>fabids</taxon>
        <taxon>Rosales</taxon>
        <taxon>Cannabaceae</taxon>
        <taxon>Trema</taxon>
    </lineage>
</organism>
<evidence type="ECO:0000313" key="2">
    <source>
        <dbReference type="Proteomes" id="UP000237000"/>
    </source>
</evidence>
<dbReference type="Proteomes" id="UP000237000">
    <property type="component" value="Unassembled WGS sequence"/>
</dbReference>
<name>A0A2P5EE19_TREOI</name>
<protein>
    <submittedName>
        <fullName evidence="1">Uncharacterized protein</fullName>
    </submittedName>
</protein>